<accession>A0A815M3P8</accession>
<dbReference type="AlphaFoldDB" id="A0A815M3P8"/>
<organism evidence="1 2">
    <name type="scientific">Adineta steineri</name>
    <dbReference type="NCBI Taxonomy" id="433720"/>
    <lineage>
        <taxon>Eukaryota</taxon>
        <taxon>Metazoa</taxon>
        <taxon>Spiralia</taxon>
        <taxon>Gnathifera</taxon>
        <taxon>Rotifera</taxon>
        <taxon>Eurotatoria</taxon>
        <taxon>Bdelloidea</taxon>
        <taxon>Adinetida</taxon>
        <taxon>Adinetidae</taxon>
        <taxon>Adineta</taxon>
    </lineage>
</organism>
<dbReference type="EMBL" id="CAJNOM010000403">
    <property type="protein sequence ID" value="CAF1418143.1"/>
    <property type="molecule type" value="Genomic_DNA"/>
</dbReference>
<reference evidence="1" key="1">
    <citation type="submission" date="2021-02" db="EMBL/GenBank/DDBJ databases">
        <authorList>
            <person name="Nowell W R."/>
        </authorList>
    </citation>
    <scope>NUCLEOTIDE SEQUENCE</scope>
</reference>
<gene>
    <name evidence="1" type="ORF">QVE165_LOCUS38036</name>
</gene>
<protein>
    <submittedName>
        <fullName evidence="1">Uncharacterized protein</fullName>
    </submittedName>
</protein>
<dbReference type="Gene3D" id="3.40.190.10">
    <property type="entry name" value="Periplasmic binding protein-like II"/>
    <property type="match status" value="1"/>
</dbReference>
<evidence type="ECO:0000313" key="2">
    <source>
        <dbReference type="Proteomes" id="UP000663832"/>
    </source>
</evidence>
<proteinExistence type="predicted"/>
<sequence length="132" mass="14718">MISTIAMSLWFSFDHIVGFGSDFHVSLASDLALSKSNDIISGIDDIENGKIPYSCTGISADLSTEDYYVNQISNGRRDFDTSLFEAGKWDDSKVKWFQSSICPVISETSTMMKITILNENSALVVKKEFYAF</sequence>
<keyword evidence="2" id="KW-1185">Reference proteome</keyword>
<dbReference type="OrthoDB" id="5984008at2759"/>
<comment type="caution">
    <text evidence="1">The sequence shown here is derived from an EMBL/GenBank/DDBJ whole genome shotgun (WGS) entry which is preliminary data.</text>
</comment>
<dbReference type="Proteomes" id="UP000663832">
    <property type="component" value="Unassembled WGS sequence"/>
</dbReference>
<name>A0A815M3P8_9BILA</name>
<evidence type="ECO:0000313" key="1">
    <source>
        <dbReference type="EMBL" id="CAF1418143.1"/>
    </source>
</evidence>